<dbReference type="InterPro" id="IPR002048">
    <property type="entry name" value="EF_hand_dom"/>
</dbReference>
<dbReference type="Gramene" id="OIT06067">
    <property type="protein sequence ID" value="OIT06067"/>
    <property type="gene ID" value="A4A49_47655"/>
</dbReference>
<evidence type="ECO:0000256" key="2">
    <source>
        <dbReference type="ARBA" id="ARBA00022527"/>
    </source>
</evidence>
<keyword evidence="3" id="KW-0808">Transferase</keyword>
<sequence length="1097" mass="123680">MANLPLPQYWNAPSENTNLNITHKVFAEKPNRETKTVIVTETMLTTPEETCNSVLEEDKEEFEPCLPQYLVEPSEYNSNNEARKVFDELSDWSKNAMQEPQKELTLTTKTHFPNDSMYHVAPIDAANNNANVVENEDKDNKEKVVTAIIEKAPLYIGSAFSISSNLIMIVGRYGLRLAQNLEAMSCMLPACTYDQLLNRGNWNGGTVSLTVENHGLGIQLLKWFDTGHAFMVDFGCTTLPNVPLSSKSDSHTSFNEIAKRSRGLVAMSYFETVSDMERTCPYPIFPCSYPQTMQQIATFVTVIASNIEGVDYVVGLEGLLLKVKNAEMKACALEVHSLLKIVGRKVSDYILPLARIAMYKTCWSSGCYNVDLLAAFNGALRDGIVLLYCGPDASQADYFNDAISIGSFQALRLGILVVASDGNQGSQSLYANLAIWTFIVAASYTNIDFTHAVEERLSLYDLIVMWILLNSLLHGLVENLATSKPTPVEFRRFCGKDPELWISQAERYFEFHGTSENNKLLRASLYLDGEALEWFRWLFQNKQLSDWEHFVEKVRIRFGKPHLEPPEGHVATIREDSTNSEAQVFDKMSHGCCGYKVFATERSSVKVVTKEPESDLKDATSEEVQVFDESSHRDEVSTSLVESTPVFEVLVSASIDLIKGSSATRAGEVFDNFSQGAGQTFQEFSPMADDFEIICPVLSKELESESEDCVNTHLIIHSYRLPFIIGNGEGSIVTYEDNKHSRTNAKCGNPKWNYYAEEEKSRTSVVLAFANIPQRVPNRFLLSPISHKESWVIHFLRHVSILPRDKKFILANEVLDIEMYVPDDILSVESTNLAWLEEFVLKQYLQQNFQCLFLSCIVLNRSTILPTSFCKNKCYMHLPMVLCVGGKLFDGTITRGCSLEKEHADSFRQLPNVVHNGHFMVVMHKELKLESSLLVSKDEYATQTTIFGLHIFIDGVNDFLLSPQPSITNNAKDLVPIMLPEDTKQRSTSAKFIEQPWLQWEEAADKPIDHIVLSKLKQFRVIGNLMKPAIKVIAADFSEEEIKYLKYVFATMATNNSGTITYERIKSGLARLASKLSEVKVLQLMQASFWKFEGSFD</sequence>
<name>A0A1J6J586_NICAT</name>
<dbReference type="SUPFAM" id="SSF47473">
    <property type="entry name" value="EF-hand"/>
    <property type="match status" value="1"/>
</dbReference>
<dbReference type="Gene3D" id="1.10.238.10">
    <property type="entry name" value="EF-hand"/>
    <property type="match status" value="1"/>
</dbReference>
<keyword evidence="4" id="KW-0547">Nucleotide-binding</keyword>
<dbReference type="InterPro" id="IPR050205">
    <property type="entry name" value="CDPK_Ser/Thr_kinases"/>
</dbReference>
<evidence type="ECO:0000256" key="1">
    <source>
        <dbReference type="ARBA" id="ARBA00005354"/>
    </source>
</evidence>
<dbReference type="GO" id="GO:0005509">
    <property type="term" value="F:calcium ion binding"/>
    <property type="evidence" value="ECO:0007669"/>
    <property type="project" value="InterPro"/>
</dbReference>
<proteinExistence type="inferred from homology"/>
<dbReference type="SUPFAM" id="SSF52743">
    <property type="entry name" value="Subtilisin-like"/>
    <property type="match status" value="1"/>
</dbReference>
<dbReference type="GO" id="GO:0006508">
    <property type="term" value="P:proteolysis"/>
    <property type="evidence" value="ECO:0007669"/>
    <property type="project" value="InterPro"/>
</dbReference>
<protein>
    <submittedName>
        <fullName evidence="8">Calcium-dependent protein kinase isoform 2</fullName>
    </submittedName>
</protein>
<keyword evidence="9" id="KW-1185">Reference proteome</keyword>
<dbReference type="InterPro" id="IPR036852">
    <property type="entry name" value="Peptidase_S8/S53_dom_sf"/>
</dbReference>
<accession>A0A1J6J586</accession>
<dbReference type="PROSITE" id="PS50222">
    <property type="entry name" value="EF_HAND_2"/>
    <property type="match status" value="1"/>
</dbReference>
<evidence type="ECO:0000256" key="4">
    <source>
        <dbReference type="ARBA" id="ARBA00022741"/>
    </source>
</evidence>
<reference evidence="8" key="1">
    <citation type="submission" date="2016-11" db="EMBL/GenBank/DDBJ databases">
        <title>The genome of Nicotiana attenuata.</title>
        <authorList>
            <person name="Xu S."/>
            <person name="Brockmoeller T."/>
            <person name="Gaquerel E."/>
            <person name="Navarro A."/>
            <person name="Kuhl H."/>
            <person name="Gase K."/>
            <person name="Ling Z."/>
            <person name="Zhou W."/>
            <person name="Kreitzer C."/>
            <person name="Stanke M."/>
            <person name="Tang H."/>
            <person name="Lyons E."/>
            <person name="Pandey P."/>
            <person name="Pandey S.P."/>
            <person name="Timmermann B."/>
            <person name="Baldwin I.T."/>
        </authorList>
    </citation>
    <scope>NUCLEOTIDE SEQUENCE [LARGE SCALE GENOMIC DNA]</scope>
    <source>
        <strain evidence="8">UT</strain>
    </source>
</reference>
<keyword evidence="5 8" id="KW-0418">Kinase</keyword>
<dbReference type="AlphaFoldDB" id="A0A1J6J586"/>
<keyword evidence="6" id="KW-0067">ATP-binding</keyword>
<dbReference type="Proteomes" id="UP000187609">
    <property type="component" value="Unassembled WGS sequence"/>
</dbReference>
<dbReference type="STRING" id="49451.A0A1J6J586"/>
<dbReference type="GO" id="GO:0004674">
    <property type="term" value="F:protein serine/threonine kinase activity"/>
    <property type="evidence" value="ECO:0007669"/>
    <property type="project" value="UniProtKB-KW"/>
</dbReference>
<comment type="similarity">
    <text evidence="1">Belongs to the protein kinase superfamily. CAMK Ser/Thr protein kinase family. CaMK subfamily.</text>
</comment>
<dbReference type="PANTHER" id="PTHR24349">
    <property type="entry name" value="SERINE/THREONINE-PROTEIN KINASE"/>
    <property type="match status" value="1"/>
</dbReference>
<gene>
    <name evidence="8" type="primary">CPK2_1</name>
    <name evidence="8" type="ORF">A4A49_47655</name>
</gene>
<evidence type="ECO:0000256" key="6">
    <source>
        <dbReference type="ARBA" id="ARBA00022840"/>
    </source>
</evidence>
<evidence type="ECO:0000259" key="7">
    <source>
        <dbReference type="PROSITE" id="PS50222"/>
    </source>
</evidence>
<dbReference type="GO" id="GO:0005524">
    <property type="term" value="F:ATP binding"/>
    <property type="evidence" value="ECO:0007669"/>
    <property type="project" value="UniProtKB-KW"/>
</dbReference>
<organism evidence="8 9">
    <name type="scientific">Nicotiana attenuata</name>
    <name type="common">Coyote tobacco</name>
    <dbReference type="NCBI Taxonomy" id="49451"/>
    <lineage>
        <taxon>Eukaryota</taxon>
        <taxon>Viridiplantae</taxon>
        <taxon>Streptophyta</taxon>
        <taxon>Embryophyta</taxon>
        <taxon>Tracheophyta</taxon>
        <taxon>Spermatophyta</taxon>
        <taxon>Magnoliopsida</taxon>
        <taxon>eudicotyledons</taxon>
        <taxon>Gunneridae</taxon>
        <taxon>Pentapetalae</taxon>
        <taxon>asterids</taxon>
        <taxon>lamiids</taxon>
        <taxon>Solanales</taxon>
        <taxon>Solanaceae</taxon>
        <taxon>Nicotianoideae</taxon>
        <taxon>Nicotianeae</taxon>
        <taxon>Nicotiana</taxon>
    </lineage>
</organism>
<dbReference type="InterPro" id="IPR011992">
    <property type="entry name" value="EF-hand-dom_pair"/>
</dbReference>
<evidence type="ECO:0000256" key="5">
    <source>
        <dbReference type="ARBA" id="ARBA00022777"/>
    </source>
</evidence>
<dbReference type="Gene3D" id="3.40.50.200">
    <property type="entry name" value="Peptidase S8/S53 domain"/>
    <property type="match status" value="1"/>
</dbReference>
<dbReference type="EMBL" id="MJEQ01037184">
    <property type="protein sequence ID" value="OIT06067.1"/>
    <property type="molecule type" value="Genomic_DNA"/>
</dbReference>
<dbReference type="GO" id="GO:0004252">
    <property type="term" value="F:serine-type endopeptidase activity"/>
    <property type="evidence" value="ECO:0007669"/>
    <property type="project" value="InterPro"/>
</dbReference>
<feature type="domain" description="EF-hand" evidence="7">
    <location>
        <begin position="1040"/>
        <end position="1075"/>
    </location>
</feature>
<evidence type="ECO:0000313" key="8">
    <source>
        <dbReference type="EMBL" id="OIT06067.1"/>
    </source>
</evidence>
<evidence type="ECO:0000256" key="3">
    <source>
        <dbReference type="ARBA" id="ARBA00022679"/>
    </source>
</evidence>
<comment type="caution">
    <text evidence="8">The sequence shown here is derived from an EMBL/GenBank/DDBJ whole genome shotgun (WGS) entry which is preliminary data.</text>
</comment>
<evidence type="ECO:0000313" key="9">
    <source>
        <dbReference type="Proteomes" id="UP000187609"/>
    </source>
</evidence>
<keyword evidence="2" id="KW-0723">Serine/threonine-protein kinase</keyword>